<accession>A0A4Y7RKF1</accession>
<gene>
    <name evidence="2" type="ORF">Pmgp_03373</name>
</gene>
<dbReference type="EMBL" id="QFFZ01000058">
    <property type="protein sequence ID" value="TEB09152.1"/>
    <property type="molecule type" value="Genomic_DNA"/>
</dbReference>
<sequence length="547" mass="62313">MLLKDLVGQSQNGLSFPEYCLKHIVLDDRTPYNVFNRAYMKEIVEAIFTHPHITITKGAQTGQSTLFLSHSFYMVDIHGANVIYYLPTDKMAVRFGQTRIDPYVERSEYLRSRMLGTDQAGLKQIGTHFFYMLGLMSKTGAISIPADEVLFDEVALINRENMDLAQDRILASKLGWQRYFSTPIYEEDGIDELYRESDMNKWVVTCEGCGRESIPEEEFPDNMRDDRAKGGKVYLACLKCGAALNVDNGRWIAEHPERINQRGYRVPQLAIREARLDLIWDRWLKAQGKPEKIARVRRSALSIADSGNMQPISSKVLEIVEAAGDYYFQDRSDIQCAMGIDMGDRAHVAVSAPWGDGFKVIAAFHIDVEDLLPLIPDWEIAYNLSALVIDAMPYKTESKRVVRALRRATGYIQYFKPNYKETTEGEDEKEVRVIQIDRDESLDEMTSYFGTNPPQALLFKPRDTKEEKTLDEVKRHLKKLVKEEIVGPDGQKKISYKRNTENHFGMAINSALIALMLRNHGGSISPENILTAGKRKIAQLLRGYDDA</sequence>
<dbReference type="GO" id="GO:0016887">
    <property type="term" value="F:ATP hydrolysis activity"/>
    <property type="evidence" value="ECO:0007669"/>
    <property type="project" value="InterPro"/>
</dbReference>
<keyword evidence="3" id="KW-1185">Reference proteome</keyword>
<name>A0A4Y7RKF1_9FIRM</name>
<feature type="domain" description="Phage terminase large subunit GpA ATPase" evidence="1">
    <location>
        <begin position="39"/>
        <end position="245"/>
    </location>
</feature>
<dbReference type="AlphaFoldDB" id="A0A4Y7RKF1"/>
<evidence type="ECO:0000259" key="1">
    <source>
        <dbReference type="Pfam" id="PF05876"/>
    </source>
</evidence>
<dbReference type="Pfam" id="PF05876">
    <property type="entry name" value="GpA_ATPase"/>
    <property type="match status" value="1"/>
</dbReference>
<reference evidence="2 3" key="1">
    <citation type="journal article" date="2018" name="Environ. Microbiol.">
        <title>Novel energy conservation strategies and behaviour of Pelotomaculum schinkii driving syntrophic propionate catabolism.</title>
        <authorList>
            <person name="Hidalgo-Ahumada C.A.P."/>
            <person name="Nobu M.K."/>
            <person name="Narihiro T."/>
            <person name="Tamaki H."/>
            <person name="Liu W.T."/>
            <person name="Kamagata Y."/>
            <person name="Stams A.J.M."/>
            <person name="Imachi H."/>
            <person name="Sousa D.Z."/>
        </authorList>
    </citation>
    <scope>NUCLEOTIDE SEQUENCE [LARGE SCALE GENOMIC DNA]</scope>
    <source>
        <strain evidence="2 3">MGP</strain>
    </source>
</reference>
<evidence type="ECO:0000313" key="2">
    <source>
        <dbReference type="EMBL" id="TEB09152.1"/>
    </source>
</evidence>
<dbReference type="InterPro" id="IPR027417">
    <property type="entry name" value="P-loop_NTPase"/>
</dbReference>
<organism evidence="2 3">
    <name type="scientific">Pelotomaculum propionicicum</name>
    <dbReference type="NCBI Taxonomy" id="258475"/>
    <lineage>
        <taxon>Bacteria</taxon>
        <taxon>Bacillati</taxon>
        <taxon>Bacillota</taxon>
        <taxon>Clostridia</taxon>
        <taxon>Eubacteriales</taxon>
        <taxon>Desulfotomaculaceae</taxon>
        <taxon>Pelotomaculum</taxon>
    </lineage>
</organism>
<protein>
    <recommendedName>
        <fullName evidence="1">Phage terminase large subunit GpA ATPase domain-containing protein</fullName>
    </recommendedName>
</protein>
<dbReference type="Proteomes" id="UP000297597">
    <property type="component" value="Unassembled WGS sequence"/>
</dbReference>
<dbReference type="OrthoDB" id="5181253at2"/>
<dbReference type="Gene3D" id="3.40.50.300">
    <property type="entry name" value="P-loop containing nucleotide triphosphate hydrolases"/>
    <property type="match status" value="1"/>
</dbReference>
<dbReference type="InterPro" id="IPR046453">
    <property type="entry name" value="GpA_ATPase"/>
</dbReference>
<evidence type="ECO:0000313" key="3">
    <source>
        <dbReference type="Proteomes" id="UP000297597"/>
    </source>
</evidence>
<comment type="caution">
    <text evidence="2">The sequence shown here is derived from an EMBL/GenBank/DDBJ whole genome shotgun (WGS) entry which is preliminary data.</text>
</comment>
<proteinExistence type="predicted"/>